<name>A0A5N6LWI4_9ASTR</name>
<protein>
    <submittedName>
        <fullName evidence="1">Uncharacterized protein</fullName>
    </submittedName>
</protein>
<keyword evidence="2" id="KW-1185">Reference proteome</keyword>
<comment type="caution">
    <text evidence="1">The sequence shown here is derived from an EMBL/GenBank/DDBJ whole genome shotgun (WGS) entry which is preliminary data.</text>
</comment>
<sequence length="150" mass="16726">MDINEIWGRELQKQFQASIGAGTWVVSDSSQTQRTNRIGLLGRLRTVANSELYSVSSERAHVIAKTLFGLQIIPERVMIFDSVQARNFHGRISTDYTFSMKLETSVERKGVPLLKNLKYFPSGSVVERVGAALLACCQMKNIKASLCLMA</sequence>
<reference evidence="1 2" key="1">
    <citation type="submission" date="2019-05" db="EMBL/GenBank/DDBJ databases">
        <title>Mikania micrantha, genome provides insights into the molecular mechanism of rapid growth.</title>
        <authorList>
            <person name="Liu B."/>
        </authorList>
    </citation>
    <scope>NUCLEOTIDE SEQUENCE [LARGE SCALE GENOMIC DNA]</scope>
    <source>
        <strain evidence="1">NLD-2019</strain>
        <tissue evidence="1">Leaf</tissue>
    </source>
</reference>
<dbReference type="PANTHER" id="PTHR37227:SF2">
    <property type="entry name" value="OS01G0219000 PROTEIN"/>
    <property type="match status" value="1"/>
</dbReference>
<evidence type="ECO:0000313" key="2">
    <source>
        <dbReference type="Proteomes" id="UP000326396"/>
    </source>
</evidence>
<dbReference type="PANTHER" id="PTHR37227">
    <property type="entry name" value="OS01G0219000 PROTEIN"/>
    <property type="match status" value="1"/>
</dbReference>
<dbReference type="EMBL" id="SZYD01000018">
    <property type="protein sequence ID" value="KAD2805897.1"/>
    <property type="molecule type" value="Genomic_DNA"/>
</dbReference>
<accession>A0A5N6LWI4</accession>
<proteinExistence type="predicted"/>
<dbReference type="Proteomes" id="UP000326396">
    <property type="component" value="Linkage Group LG8"/>
</dbReference>
<dbReference type="AlphaFoldDB" id="A0A5N6LWI4"/>
<dbReference type="OrthoDB" id="17536at2759"/>
<evidence type="ECO:0000313" key="1">
    <source>
        <dbReference type="EMBL" id="KAD2805897.1"/>
    </source>
</evidence>
<organism evidence="1 2">
    <name type="scientific">Mikania micrantha</name>
    <name type="common">bitter vine</name>
    <dbReference type="NCBI Taxonomy" id="192012"/>
    <lineage>
        <taxon>Eukaryota</taxon>
        <taxon>Viridiplantae</taxon>
        <taxon>Streptophyta</taxon>
        <taxon>Embryophyta</taxon>
        <taxon>Tracheophyta</taxon>
        <taxon>Spermatophyta</taxon>
        <taxon>Magnoliopsida</taxon>
        <taxon>eudicotyledons</taxon>
        <taxon>Gunneridae</taxon>
        <taxon>Pentapetalae</taxon>
        <taxon>asterids</taxon>
        <taxon>campanulids</taxon>
        <taxon>Asterales</taxon>
        <taxon>Asteraceae</taxon>
        <taxon>Asteroideae</taxon>
        <taxon>Heliantheae alliance</taxon>
        <taxon>Eupatorieae</taxon>
        <taxon>Mikania</taxon>
    </lineage>
</organism>
<gene>
    <name evidence="1" type="ORF">E3N88_39274</name>
</gene>